<sequence>MLFPTLPVAPPSIKRRERPQLVPENHDRGTSIPQWELIKYFDARCEE</sequence>
<dbReference type="EMBL" id="FQ790266">
    <property type="protein sequence ID" value="CCD33900.1"/>
    <property type="molecule type" value="Genomic_DNA"/>
</dbReference>
<dbReference type="InParanoid" id="G2XTN2"/>
<dbReference type="Proteomes" id="UP000008177">
    <property type="component" value="Unplaced contigs"/>
</dbReference>
<accession>G2XTN2</accession>
<evidence type="ECO:0000313" key="2">
    <source>
        <dbReference type="EMBL" id="CCD33900.1"/>
    </source>
</evidence>
<feature type="region of interest" description="Disordered" evidence="1">
    <location>
        <begin position="1"/>
        <end position="28"/>
    </location>
</feature>
<dbReference type="AlphaFoldDB" id="G2XTN2"/>
<dbReference type="HOGENOM" id="CLU_3175291_0_0_1"/>
<protein>
    <submittedName>
        <fullName evidence="2">Uncharacterized protein</fullName>
    </submittedName>
</protein>
<evidence type="ECO:0000256" key="1">
    <source>
        <dbReference type="SAM" id="MobiDB-lite"/>
    </source>
</evidence>
<organism evidence="2 3">
    <name type="scientific">Botryotinia fuckeliana (strain T4)</name>
    <name type="common">Noble rot fungus</name>
    <name type="synonym">Botrytis cinerea</name>
    <dbReference type="NCBI Taxonomy" id="999810"/>
    <lineage>
        <taxon>Eukaryota</taxon>
        <taxon>Fungi</taxon>
        <taxon>Dikarya</taxon>
        <taxon>Ascomycota</taxon>
        <taxon>Pezizomycotina</taxon>
        <taxon>Leotiomycetes</taxon>
        <taxon>Helotiales</taxon>
        <taxon>Sclerotiniaceae</taxon>
        <taxon>Botrytis</taxon>
    </lineage>
</organism>
<name>G2XTN2_BOTF4</name>
<gene>
    <name evidence="2" type="ORF">BofuT4_uP062980.1</name>
</gene>
<evidence type="ECO:0000313" key="3">
    <source>
        <dbReference type="Proteomes" id="UP000008177"/>
    </source>
</evidence>
<proteinExistence type="predicted"/>
<reference evidence="3" key="1">
    <citation type="journal article" date="2011" name="PLoS Genet.">
        <title>Genomic analysis of the necrotrophic fungal pathogens Sclerotinia sclerotiorum and Botrytis cinerea.</title>
        <authorList>
            <person name="Amselem J."/>
            <person name="Cuomo C.A."/>
            <person name="van Kan J.A."/>
            <person name="Viaud M."/>
            <person name="Benito E.P."/>
            <person name="Couloux A."/>
            <person name="Coutinho P.M."/>
            <person name="de Vries R.P."/>
            <person name="Dyer P.S."/>
            <person name="Fillinger S."/>
            <person name="Fournier E."/>
            <person name="Gout L."/>
            <person name="Hahn M."/>
            <person name="Kohn L."/>
            <person name="Lapalu N."/>
            <person name="Plummer K.M."/>
            <person name="Pradier J.M."/>
            <person name="Quevillon E."/>
            <person name="Sharon A."/>
            <person name="Simon A."/>
            <person name="ten Have A."/>
            <person name="Tudzynski B."/>
            <person name="Tudzynski P."/>
            <person name="Wincker P."/>
            <person name="Andrew M."/>
            <person name="Anthouard V."/>
            <person name="Beever R.E."/>
            <person name="Beffa R."/>
            <person name="Benoit I."/>
            <person name="Bouzid O."/>
            <person name="Brault B."/>
            <person name="Chen Z."/>
            <person name="Choquer M."/>
            <person name="Collemare J."/>
            <person name="Cotton P."/>
            <person name="Danchin E.G."/>
            <person name="Da Silva C."/>
            <person name="Gautier A."/>
            <person name="Giraud C."/>
            <person name="Giraud T."/>
            <person name="Gonzalez C."/>
            <person name="Grossetete S."/>
            <person name="Guldener U."/>
            <person name="Henrissat B."/>
            <person name="Howlett B.J."/>
            <person name="Kodira C."/>
            <person name="Kretschmer M."/>
            <person name="Lappartient A."/>
            <person name="Leroch M."/>
            <person name="Levis C."/>
            <person name="Mauceli E."/>
            <person name="Neuveglise C."/>
            <person name="Oeser B."/>
            <person name="Pearson M."/>
            <person name="Poulain J."/>
            <person name="Poussereau N."/>
            <person name="Quesneville H."/>
            <person name="Rascle C."/>
            <person name="Schumacher J."/>
            <person name="Segurens B."/>
            <person name="Sexton A."/>
            <person name="Silva E."/>
            <person name="Sirven C."/>
            <person name="Soanes D.M."/>
            <person name="Talbot N.J."/>
            <person name="Templeton M."/>
            <person name="Yandava C."/>
            <person name="Yarden O."/>
            <person name="Zeng Q."/>
            <person name="Rollins J.A."/>
            <person name="Lebrun M.H."/>
            <person name="Dickman M."/>
        </authorList>
    </citation>
    <scope>NUCLEOTIDE SEQUENCE [LARGE SCALE GENOMIC DNA]</scope>
    <source>
        <strain evidence="3">T4</strain>
    </source>
</reference>